<evidence type="ECO:0000313" key="4">
    <source>
        <dbReference type="Proteomes" id="UP000005447"/>
    </source>
</evidence>
<reference evidence="3" key="3">
    <citation type="submission" date="2025-09" db="UniProtKB">
        <authorList>
            <consortium name="Ensembl"/>
        </authorList>
    </citation>
    <scope>IDENTIFICATION</scope>
    <source>
        <strain evidence="3">2N</strain>
    </source>
</reference>
<dbReference type="PANTHER" id="PTHR40710">
    <property type="entry name" value="RIKEN CDNA E230025N22 GENE"/>
    <property type="match status" value="1"/>
</dbReference>
<evidence type="ECO:0000256" key="1">
    <source>
        <dbReference type="SAM" id="Coils"/>
    </source>
</evidence>
<dbReference type="AlphaFoldDB" id="H0VU89"/>
<evidence type="ECO:0000313" key="3">
    <source>
        <dbReference type="Ensembl" id="ENSCPOP00000014262.2"/>
    </source>
</evidence>
<keyword evidence="1" id="KW-0175">Coiled coil</keyword>
<name>H0VU89_CAVPO</name>
<dbReference type="HOGENOM" id="CLU_554999_0_0_1"/>
<evidence type="ECO:0000256" key="2">
    <source>
        <dbReference type="SAM" id="MobiDB-lite"/>
    </source>
</evidence>
<feature type="coiled-coil region" evidence="1">
    <location>
        <begin position="289"/>
        <end position="316"/>
    </location>
</feature>
<dbReference type="Proteomes" id="UP000005447">
    <property type="component" value="Unassembled WGS sequence"/>
</dbReference>
<accession>H0VU89</accession>
<dbReference type="InParanoid" id="H0VU89"/>
<dbReference type="STRING" id="10141.ENSCPOP00000014262"/>
<feature type="region of interest" description="Disordered" evidence="2">
    <location>
        <begin position="389"/>
        <end position="415"/>
    </location>
</feature>
<protein>
    <submittedName>
        <fullName evidence="3">Uncharacterized protein</fullName>
    </submittedName>
</protein>
<dbReference type="OMA" id="LQVFQAW"/>
<dbReference type="PANTHER" id="PTHR40710:SF1">
    <property type="entry name" value="RIKEN CDNA E230025N22 GENE"/>
    <property type="match status" value="1"/>
</dbReference>
<organism evidence="3 4">
    <name type="scientific">Cavia porcellus</name>
    <name type="common">Guinea pig</name>
    <dbReference type="NCBI Taxonomy" id="10141"/>
    <lineage>
        <taxon>Eukaryota</taxon>
        <taxon>Metazoa</taxon>
        <taxon>Chordata</taxon>
        <taxon>Craniata</taxon>
        <taxon>Vertebrata</taxon>
        <taxon>Euteleostomi</taxon>
        <taxon>Mammalia</taxon>
        <taxon>Eutheria</taxon>
        <taxon>Euarchontoglires</taxon>
        <taxon>Glires</taxon>
        <taxon>Rodentia</taxon>
        <taxon>Hystricomorpha</taxon>
        <taxon>Caviidae</taxon>
        <taxon>Cavia</taxon>
    </lineage>
</organism>
<dbReference type="EMBL" id="AAKN02009895">
    <property type="status" value="NOT_ANNOTATED_CDS"/>
    <property type="molecule type" value="Genomic_DNA"/>
</dbReference>
<dbReference type="VEuPathDB" id="HostDB:ENSCPOG00000024495"/>
<sequence length="415" mass="46443">MALVGKGYSVALILRGRETEAPRLVPQLLQELFEEALLLHHSDCMLSTLSLVQISPSGRTQDLLSPGLEDLSMLRWLLWACEHCPLLRVLAGEVVGEEMEGSLPWIISQLLEGNNYSGLLLRLDPQGSSLSLLQGALLGASERRMQVKQIRPILWNVVEEARARRAGLKTLRLGLLGLTLTDERLSQMGRALRELQVSKVRLGAPGPAMTRAHSKPFCIGGKSLGPAPDVALQFILAQARRQRLQEQHQSWIQEELKHMGQEEVAGEQIKGPMAEEQFCEERQRWLQEQTVLRLQVEALQAERNMAEQDLAAFYDLHVKATRAQTCHMLQVFRAWQGLWQEKATTTEHHLRSLLASVLQDTIDLASQNQELQAQNQQLRLQQCASEPGTVTLGPCPGEKPGDLESFKNSFLPPHS</sequence>
<dbReference type="GeneTree" id="ENSGT00390000009262"/>
<dbReference type="EMBL" id="AAKN02009896">
    <property type="status" value="NOT_ANNOTATED_CDS"/>
    <property type="molecule type" value="Genomic_DNA"/>
</dbReference>
<keyword evidence="4" id="KW-1185">Reference proteome</keyword>
<reference evidence="4" key="1">
    <citation type="journal article" date="2011" name="Nature">
        <title>A high-resolution map of human evolutionary constraint using 29 mammals.</title>
        <authorList>
            <person name="Lindblad-Toh K."/>
            <person name="Garber M."/>
            <person name="Zuk O."/>
            <person name="Lin M.F."/>
            <person name="Parker B.J."/>
            <person name="Washietl S."/>
            <person name="Kheradpour P."/>
            <person name="Ernst J."/>
            <person name="Jordan G."/>
            <person name="Mauceli E."/>
            <person name="Ward L.D."/>
            <person name="Lowe C.B."/>
            <person name="Holloway A.K."/>
            <person name="Clamp M."/>
            <person name="Gnerre S."/>
            <person name="Alfoldi J."/>
            <person name="Beal K."/>
            <person name="Chang J."/>
            <person name="Clawson H."/>
            <person name="Cuff J."/>
            <person name="Di Palma F."/>
            <person name="Fitzgerald S."/>
            <person name="Flicek P."/>
            <person name="Guttman M."/>
            <person name="Hubisz M.J."/>
            <person name="Jaffe D.B."/>
            <person name="Jungreis I."/>
            <person name="Kent W.J."/>
            <person name="Kostka D."/>
            <person name="Lara M."/>
            <person name="Martins A.L."/>
            <person name="Massingham T."/>
            <person name="Moltke I."/>
            <person name="Raney B.J."/>
            <person name="Rasmussen M.D."/>
            <person name="Robinson J."/>
            <person name="Stark A."/>
            <person name="Vilella A.J."/>
            <person name="Wen J."/>
            <person name="Xie X."/>
            <person name="Zody M.C."/>
            <person name="Baldwin J."/>
            <person name="Bloom T."/>
            <person name="Chin C.W."/>
            <person name="Heiman D."/>
            <person name="Nicol R."/>
            <person name="Nusbaum C."/>
            <person name="Young S."/>
            <person name="Wilkinson J."/>
            <person name="Worley K.C."/>
            <person name="Kovar C.L."/>
            <person name="Muzny D.M."/>
            <person name="Gibbs R.A."/>
            <person name="Cree A."/>
            <person name="Dihn H.H."/>
            <person name="Fowler G."/>
            <person name="Jhangiani S."/>
            <person name="Joshi V."/>
            <person name="Lee S."/>
            <person name="Lewis L.R."/>
            <person name="Nazareth L.V."/>
            <person name="Okwuonu G."/>
            <person name="Santibanez J."/>
            <person name="Warren W.C."/>
            <person name="Mardis E.R."/>
            <person name="Weinstock G.M."/>
            <person name="Wilson R.K."/>
            <person name="Delehaunty K."/>
            <person name="Dooling D."/>
            <person name="Fronik C."/>
            <person name="Fulton L."/>
            <person name="Fulton B."/>
            <person name="Graves T."/>
            <person name="Minx P."/>
            <person name="Sodergren E."/>
            <person name="Birney E."/>
            <person name="Margulies E.H."/>
            <person name="Herrero J."/>
            <person name="Green E.D."/>
            <person name="Haussler D."/>
            <person name="Siepel A."/>
            <person name="Goldman N."/>
            <person name="Pollard K.S."/>
            <person name="Pedersen J.S."/>
            <person name="Lander E.S."/>
            <person name="Kellis M."/>
        </authorList>
    </citation>
    <scope>NUCLEOTIDE SEQUENCE [LARGE SCALE GENOMIC DNA]</scope>
    <source>
        <strain evidence="4">2N</strain>
    </source>
</reference>
<gene>
    <name evidence="3" type="primary">LOC100735033</name>
</gene>
<reference evidence="3" key="2">
    <citation type="submission" date="2025-08" db="UniProtKB">
        <authorList>
            <consortium name="Ensembl"/>
        </authorList>
    </citation>
    <scope>IDENTIFICATION</scope>
    <source>
        <strain evidence="3">2N</strain>
    </source>
</reference>
<proteinExistence type="predicted"/>
<dbReference type="Ensembl" id="ENSCPOT00000023964.2">
    <property type="protein sequence ID" value="ENSCPOP00000014262.2"/>
    <property type="gene ID" value="ENSCPOG00000024495.2"/>
</dbReference>
<dbReference type="Bgee" id="ENSCPOG00000024495">
    <property type="expression patterns" value="Expressed in uterine cervix"/>
</dbReference>